<feature type="domain" description="EGF-like" evidence="6">
    <location>
        <begin position="151"/>
        <end position="162"/>
    </location>
</feature>
<dbReference type="PANTHER" id="PTHR24049:SF35">
    <property type="entry name" value="EGF-LIKE DOMAIN-CONTAINING PROTEIN"/>
    <property type="match status" value="1"/>
</dbReference>
<evidence type="ECO:0000259" key="6">
    <source>
        <dbReference type="PROSITE" id="PS00022"/>
    </source>
</evidence>
<name>A0ABD3Q3V7_9STRA</name>
<organism evidence="8 9">
    <name type="scientific">Cyclotella atomus</name>
    <dbReference type="NCBI Taxonomy" id="382360"/>
    <lineage>
        <taxon>Eukaryota</taxon>
        <taxon>Sar</taxon>
        <taxon>Stramenopiles</taxon>
        <taxon>Ochrophyta</taxon>
        <taxon>Bacillariophyta</taxon>
        <taxon>Coscinodiscophyceae</taxon>
        <taxon>Thalassiosirophycidae</taxon>
        <taxon>Stephanodiscales</taxon>
        <taxon>Stephanodiscaceae</taxon>
        <taxon>Cyclotella</taxon>
    </lineage>
</organism>
<dbReference type="PANTHER" id="PTHR24049">
    <property type="entry name" value="CRUMBS FAMILY MEMBER"/>
    <property type="match status" value="1"/>
</dbReference>
<keyword evidence="3" id="KW-1015">Disulfide bond</keyword>
<dbReference type="PROSITE" id="PS01186">
    <property type="entry name" value="EGF_2"/>
    <property type="match status" value="1"/>
</dbReference>
<feature type="compositionally biased region" description="Low complexity" evidence="4">
    <location>
        <begin position="222"/>
        <end position="235"/>
    </location>
</feature>
<evidence type="ECO:0000259" key="7">
    <source>
        <dbReference type="PROSITE" id="PS01186"/>
    </source>
</evidence>
<dbReference type="AlphaFoldDB" id="A0ABD3Q3V7"/>
<keyword evidence="5" id="KW-0472">Membrane</keyword>
<dbReference type="Proteomes" id="UP001530400">
    <property type="component" value="Unassembled WGS sequence"/>
</dbReference>
<feature type="compositionally biased region" description="Polar residues" evidence="4">
    <location>
        <begin position="236"/>
        <end position="255"/>
    </location>
</feature>
<dbReference type="EMBL" id="JALLPJ020000343">
    <property type="protein sequence ID" value="KAL3794732.1"/>
    <property type="molecule type" value="Genomic_DNA"/>
</dbReference>
<feature type="domain" description="EGF-like" evidence="6 7">
    <location>
        <begin position="44"/>
        <end position="55"/>
    </location>
</feature>
<dbReference type="SMART" id="SM00181">
    <property type="entry name" value="EGF"/>
    <property type="match status" value="3"/>
</dbReference>
<proteinExistence type="predicted"/>
<evidence type="ECO:0000256" key="4">
    <source>
        <dbReference type="SAM" id="MobiDB-lite"/>
    </source>
</evidence>
<comment type="caution">
    <text evidence="8">The sequence shown here is derived from an EMBL/GenBank/DDBJ whole genome shotgun (WGS) entry which is preliminary data.</text>
</comment>
<reference evidence="8 9" key="1">
    <citation type="submission" date="2024-10" db="EMBL/GenBank/DDBJ databases">
        <title>Updated reference genomes for cyclostephanoid diatoms.</title>
        <authorList>
            <person name="Roberts W.R."/>
            <person name="Alverson A.J."/>
        </authorList>
    </citation>
    <scope>NUCLEOTIDE SEQUENCE [LARGE SCALE GENOMIC DNA]</scope>
    <source>
        <strain evidence="8 9">AJA010-31</strain>
    </source>
</reference>
<evidence type="ECO:0000256" key="1">
    <source>
        <dbReference type="ARBA" id="ARBA00022536"/>
    </source>
</evidence>
<feature type="transmembrane region" description="Helical" evidence="5">
    <location>
        <begin position="301"/>
        <end position="320"/>
    </location>
</feature>
<evidence type="ECO:0000256" key="5">
    <source>
        <dbReference type="SAM" id="Phobius"/>
    </source>
</evidence>
<sequence length="437" mass="46876">MSSPASLPTTCQLTCQNGGYCNFVSSDPSTLRQIFTSGGLIQKCICPAGFSGIACETVVEECQLPALTCHNGIPCSLNLQGEWDGHYVCDCSAADALSKFAGSMCRNPATTYCGDGEITNRSFCTNGGLCLENLMGGYDDDGNDYDTHKGCKCPTEFEGEHCEYVKGMAPSKQKESDNANRAYVTDVSAITVESSPALTSSHSKNSKEMEASNEEGAVTNQSTVSVANDSSVSVSKNTSTPNTNTIESEPISHSKNSILQSNNVVAIQQPTKSVTQPIQSITASTAKNTHSTKNTPNPGSVIGLIISVLGITLFGTAILLRNRRQRQQRSKIIHNHTSANHLASLDRNNYTDETPIRVRIMAEDEDNDLELDEVLGEDDDVVSIGECSLEEIELEESGVDGAVTTYGEYLRNISDEFEDGERSSGSEGSGYFPNIFA</sequence>
<accession>A0ABD3Q3V7</accession>
<evidence type="ECO:0000256" key="2">
    <source>
        <dbReference type="ARBA" id="ARBA00022737"/>
    </source>
</evidence>
<dbReference type="Gene3D" id="2.10.25.10">
    <property type="entry name" value="Laminin"/>
    <property type="match status" value="2"/>
</dbReference>
<feature type="region of interest" description="Disordered" evidence="4">
    <location>
        <begin position="194"/>
        <end position="255"/>
    </location>
</feature>
<evidence type="ECO:0000256" key="3">
    <source>
        <dbReference type="ARBA" id="ARBA00023157"/>
    </source>
</evidence>
<feature type="compositionally biased region" description="Polar residues" evidence="4">
    <location>
        <begin position="194"/>
        <end position="203"/>
    </location>
</feature>
<keyword evidence="1" id="KW-0245">EGF-like domain</keyword>
<protein>
    <recommendedName>
        <fullName evidence="6 7">EGF-like domain-containing protein</fullName>
    </recommendedName>
</protein>
<keyword evidence="5" id="KW-0812">Transmembrane</keyword>
<dbReference type="PROSITE" id="PS00022">
    <property type="entry name" value="EGF_1"/>
    <property type="match status" value="2"/>
</dbReference>
<dbReference type="InterPro" id="IPR051022">
    <property type="entry name" value="Notch_Cell-Fate_Det"/>
</dbReference>
<dbReference type="InterPro" id="IPR000742">
    <property type="entry name" value="EGF"/>
</dbReference>
<evidence type="ECO:0000313" key="8">
    <source>
        <dbReference type="EMBL" id="KAL3794732.1"/>
    </source>
</evidence>
<evidence type="ECO:0000313" key="9">
    <source>
        <dbReference type="Proteomes" id="UP001530400"/>
    </source>
</evidence>
<keyword evidence="5" id="KW-1133">Transmembrane helix</keyword>
<gene>
    <name evidence="8" type="ORF">ACHAWO_010289</name>
</gene>
<feature type="region of interest" description="Disordered" evidence="4">
    <location>
        <begin position="417"/>
        <end position="437"/>
    </location>
</feature>
<keyword evidence="2" id="KW-0677">Repeat</keyword>
<keyword evidence="9" id="KW-1185">Reference proteome</keyword>